<proteinExistence type="inferred from homology"/>
<dbReference type="GO" id="GO:0045259">
    <property type="term" value="C:proton-transporting ATP synthase complex"/>
    <property type="evidence" value="ECO:0007669"/>
    <property type="project" value="UniProtKB-KW"/>
</dbReference>
<dbReference type="PANTHER" id="PTHR11410:SF0">
    <property type="entry name" value="ATP SYNTHASE SUBUNIT A"/>
    <property type="match status" value="1"/>
</dbReference>
<keyword evidence="10 13" id="KW-0472">Membrane</keyword>
<comment type="subcellular location">
    <subcellularLocation>
        <location evidence="1">Membrane</location>
        <topology evidence="1">Multi-pass membrane protein</topology>
    </subcellularLocation>
</comment>
<organism evidence="14 15">
    <name type="scientific">Populus trichocarpa</name>
    <name type="common">Western balsam poplar</name>
    <name type="synonym">Populus balsamifera subsp. trichocarpa</name>
    <dbReference type="NCBI Taxonomy" id="3694"/>
    <lineage>
        <taxon>Eukaryota</taxon>
        <taxon>Viridiplantae</taxon>
        <taxon>Streptophyta</taxon>
        <taxon>Embryophyta</taxon>
        <taxon>Tracheophyta</taxon>
        <taxon>Spermatophyta</taxon>
        <taxon>Magnoliopsida</taxon>
        <taxon>eudicotyledons</taxon>
        <taxon>Gunneridae</taxon>
        <taxon>Pentapetalae</taxon>
        <taxon>rosids</taxon>
        <taxon>fabids</taxon>
        <taxon>Malpighiales</taxon>
        <taxon>Salicaceae</taxon>
        <taxon>Saliceae</taxon>
        <taxon>Populus</taxon>
    </lineage>
</organism>
<evidence type="ECO:0000256" key="2">
    <source>
        <dbReference type="ARBA" id="ARBA00006810"/>
    </source>
</evidence>
<evidence type="ECO:0000256" key="10">
    <source>
        <dbReference type="ARBA" id="ARBA00023136"/>
    </source>
</evidence>
<dbReference type="GO" id="GO:0015986">
    <property type="term" value="P:proton motive force-driven ATP synthesis"/>
    <property type="evidence" value="ECO:0007669"/>
    <property type="project" value="InterPro"/>
</dbReference>
<evidence type="ECO:0000256" key="13">
    <source>
        <dbReference type="SAM" id="Phobius"/>
    </source>
</evidence>
<evidence type="ECO:0000256" key="3">
    <source>
        <dbReference type="ARBA" id="ARBA00022448"/>
    </source>
</evidence>
<keyword evidence="8" id="KW-0406">Ion transport</keyword>
<comment type="similarity">
    <text evidence="2">Belongs to the ATPase A chain family.</text>
</comment>
<feature type="transmembrane region" description="Helical" evidence="13">
    <location>
        <begin position="7"/>
        <end position="30"/>
    </location>
</feature>
<evidence type="ECO:0000256" key="9">
    <source>
        <dbReference type="ARBA" id="ARBA00023128"/>
    </source>
</evidence>
<dbReference type="STRING" id="3694.A0A2K1XIA5"/>
<evidence type="ECO:0000313" key="15">
    <source>
        <dbReference type="Proteomes" id="UP000006729"/>
    </source>
</evidence>
<dbReference type="GO" id="GO:0015078">
    <property type="term" value="F:proton transmembrane transporter activity"/>
    <property type="evidence" value="ECO:0007669"/>
    <property type="project" value="InterPro"/>
</dbReference>
<dbReference type="InParanoid" id="A0A2K1XIA5"/>
<sequence length="74" mass="8269">MKIGDLYFSFTNPSFFMLLTLSLVLLLVHFVTKKGGGTLVPNAWQSLVEFLYDFPLFSAVGVLFLHAIVCNNIV</sequence>
<dbReference type="PANTHER" id="PTHR11410">
    <property type="entry name" value="ATP SYNTHASE SUBUNIT A"/>
    <property type="match status" value="1"/>
</dbReference>
<protein>
    <recommendedName>
        <fullName evidence="12">F-ATPase protein 6</fullName>
    </recommendedName>
</protein>
<evidence type="ECO:0000313" key="14">
    <source>
        <dbReference type="EMBL" id="PNT00496.1"/>
    </source>
</evidence>
<name>A0A2K1XIA5_POPTR</name>
<dbReference type="InterPro" id="IPR045083">
    <property type="entry name" value="ATP_synth_F0_asu_bact/mt"/>
</dbReference>
<gene>
    <name evidence="14" type="ORF">POPTR_015G051200</name>
</gene>
<keyword evidence="4" id="KW-0138">CF(0)</keyword>
<keyword evidence="9" id="KW-0496">Mitochondrion</keyword>
<evidence type="ECO:0000256" key="1">
    <source>
        <dbReference type="ARBA" id="ARBA00004141"/>
    </source>
</evidence>
<keyword evidence="11" id="KW-0066">ATP synthesis</keyword>
<evidence type="ECO:0000256" key="7">
    <source>
        <dbReference type="ARBA" id="ARBA00022989"/>
    </source>
</evidence>
<accession>A0A2K1XIA5</accession>
<evidence type="ECO:0000256" key="12">
    <source>
        <dbReference type="ARBA" id="ARBA00032954"/>
    </source>
</evidence>
<evidence type="ECO:0000256" key="8">
    <source>
        <dbReference type="ARBA" id="ARBA00023065"/>
    </source>
</evidence>
<keyword evidence="5 13" id="KW-0812">Transmembrane</keyword>
<evidence type="ECO:0000256" key="5">
    <source>
        <dbReference type="ARBA" id="ARBA00022692"/>
    </source>
</evidence>
<keyword evidence="15" id="KW-1185">Reference proteome</keyword>
<dbReference type="AlphaFoldDB" id="A0A2K1XIA5"/>
<keyword evidence="7 13" id="KW-1133">Transmembrane helix</keyword>
<keyword evidence="3" id="KW-0813">Transport</keyword>
<evidence type="ECO:0000256" key="4">
    <source>
        <dbReference type="ARBA" id="ARBA00022547"/>
    </source>
</evidence>
<dbReference type="Proteomes" id="UP000006729">
    <property type="component" value="Chromosome 15"/>
</dbReference>
<keyword evidence="6" id="KW-0375">Hydrogen ion transport</keyword>
<feature type="transmembrane region" description="Helical" evidence="13">
    <location>
        <begin position="50"/>
        <end position="69"/>
    </location>
</feature>
<dbReference type="EMBL" id="CM009304">
    <property type="protein sequence ID" value="PNT00496.1"/>
    <property type="molecule type" value="Genomic_DNA"/>
</dbReference>
<reference evidence="14 15" key="1">
    <citation type="journal article" date="2006" name="Science">
        <title>The genome of black cottonwood, Populus trichocarpa (Torr. &amp; Gray).</title>
        <authorList>
            <person name="Tuskan G.A."/>
            <person name="Difazio S."/>
            <person name="Jansson S."/>
            <person name="Bohlmann J."/>
            <person name="Grigoriev I."/>
            <person name="Hellsten U."/>
            <person name="Putnam N."/>
            <person name="Ralph S."/>
            <person name="Rombauts S."/>
            <person name="Salamov A."/>
            <person name="Schein J."/>
            <person name="Sterck L."/>
            <person name="Aerts A."/>
            <person name="Bhalerao R.R."/>
            <person name="Bhalerao R.P."/>
            <person name="Blaudez D."/>
            <person name="Boerjan W."/>
            <person name="Brun A."/>
            <person name="Brunner A."/>
            <person name="Busov V."/>
            <person name="Campbell M."/>
            <person name="Carlson J."/>
            <person name="Chalot M."/>
            <person name="Chapman J."/>
            <person name="Chen G.L."/>
            <person name="Cooper D."/>
            <person name="Coutinho P.M."/>
            <person name="Couturier J."/>
            <person name="Covert S."/>
            <person name="Cronk Q."/>
            <person name="Cunningham R."/>
            <person name="Davis J."/>
            <person name="Degroeve S."/>
            <person name="Dejardin A."/>
            <person name="Depamphilis C."/>
            <person name="Detter J."/>
            <person name="Dirks B."/>
            <person name="Dubchak I."/>
            <person name="Duplessis S."/>
            <person name="Ehlting J."/>
            <person name="Ellis B."/>
            <person name="Gendler K."/>
            <person name="Goodstein D."/>
            <person name="Gribskov M."/>
            <person name="Grimwood J."/>
            <person name="Groover A."/>
            <person name="Gunter L."/>
            <person name="Hamberger B."/>
            <person name="Heinze B."/>
            <person name="Helariutta Y."/>
            <person name="Henrissat B."/>
            <person name="Holligan D."/>
            <person name="Holt R."/>
            <person name="Huang W."/>
            <person name="Islam-Faridi N."/>
            <person name="Jones S."/>
            <person name="Jones-Rhoades M."/>
            <person name="Jorgensen R."/>
            <person name="Joshi C."/>
            <person name="Kangasjarvi J."/>
            <person name="Karlsson J."/>
            <person name="Kelleher C."/>
            <person name="Kirkpatrick R."/>
            <person name="Kirst M."/>
            <person name="Kohler A."/>
            <person name="Kalluri U."/>
            <person name="Larimer F."/>
            <person name="Leebens-Mack J."/>
            <person name="Leple J.C."/>
            <person name="Locascio P."/>
            <person name="Lou Y."/>
            <person name="Lucas S."/>
            <person name="Martin F."/>
            <person name="Montanini B."/>
            <person name="Napoli C."/>
            <person name="Nelson D.R."/>
            <person name="Nelson C."/>
            <person name="Nieminen K."/>
            <person name="Nilsson O."/>
            <person name="Pereda V."/>
            <person name="Peter G."/>
            <person name="Philippe R."/>
            <person name="Pilate G."/>
            <person name="Poliakov A."/>
            <person name="Razumovskaya J."/>
            <person name="Richardson P."/>
            <person name="Rinaldi C."/>
            <person name="Ritland K."/>
            <person name="Rouze P."/>
            <person name="Ryaboy D."/>
            <person name="Schmutz J."/>
            <person name="Schrader J."/>
            <person name="Segerman B."/>
            <person name="Shin H."/>
            <person name="Siddiqui A."/>
            <person name="Sterky F."/>
            <person name="Terry A."/>
            <person name="Tsai C.J."/>
            <person name="Uberbacher E."/>
            <person name="Unneberg P."/>
            <person name="Vahala J."/>
            <person name="Wall K."/>
            <person name="Wessler S."/>
            <person name="Yang G."/>
            <person name="Yin T."/>
            <person name="Douglas C."/>
            <person name="Marra M."/>
            <person name="Sandberg G."/>
            <person name="Van de Peer Y."/>
            <person name="Rokhsar D."/>
        </authorList>
    </citation>
    <scope>NUCLEOTIDE SEQUENCE [LARGE SCALE GENOMIC DNA]</scope>
    <source>
        <strain evidence="15">cv. Nisqually</strain>
    </source>
</reference>
<evidence type="ECO:0000256" key="6">
    <source>
        <dbReference type="ARBA" id="ARBA00022781"/>
    </source>
</evidence>
<evidence type="ECO:0000256" key="11">
    <source>
        <dbReference type="ARBA" id="ARBA00023310"/>
    </source>
</evidence>